<dbReference type="Pfam" id="PF04304">
    <property type="entry name" value="DUF454"/>
    <property type="match status" value="1"/>
</dbReference>
<feature type="transmembrane region" description="Helical" evidence="1">
    <location>
        <begin position="135"/>
        <end position="155"/>
    </location>
</feature>
<evidence type="ECO:0000256" key="1">
    <source>
        <dbReference type="SAM" id="Phobius"/>
    </source>
</evidence>
<keyword evidence="1" id="KW-0812">Transmembrane</keyword>
<name>A0ABV1JBS9_9ACTN</name>
<feature type="transmembrane region" description="Helical" evidence="1">
    <location>
        <begin position="109"/>
        <end position="129"/>
    </location>
</feature>
<evidence type="ECO:0000313" key="3">
    <source>
        <dbReference type="Proteomes" id="UP001487305"/>
    </source>
</evidence>
<comment type="caution">
    <text evidence="2">The sequence shown here is derived from an EMBL/GenBank/DDBJ whole genome shotgun (WGS) entry which is preliminary data.</text>
</comment>
<gene>
    <name evidence="2" type="ORF">AAA083_06100</name>
</gene>
<accession>A0ABV1JBS9</accession>
<reference evidence="2 3" key="1">
    <citation type="submission" date="2024-04" db="EMBL/GenBank/DDBJ databases">
        <title>Human intestinal bacterial collection.</title>
        <authorList>
            <person name="Pauvert C."/>
            <person name="Hitch T.C.A."/>
            <person name="Clavel T."/>
        </authorList>
    </citation>
    <scope>NUCLEOTIDE SEQUENCE [LARGE SCALE GENOMIC DNA]</scope>
    <source>
        <strain evidence="2 3">CLA-KB-H42</strain>
    </source>
</reference>
<dbReference type="RefSeq" id="WP_349227279.1">
    <property type="nucleotide sequence ID" value="NZ_JBBNOP010000004.1"/>
</dbReference>
<dbReference type="EMBL" id="JBBNOP010000004">
    <property type="protein sequence ID" value="MEQ3362542.1"/>
    <property type="molecule type" value="Genomic_DNA"/>
</dbReference>
<protein>
    <submittedName>
        <fullName evidence="2">YbaN family protein</fullName>
    </submittedName>
</protein>
<sequence length="161" mass="17132">MSEFGLAGDAGGKGVAIEMAAREAAQAPSIRKAKERKGAVKALWAAGGFVSFGLGVIGAVLPIIPTTPFLLAAAFFFARSSDRLDAWFKSTKLYKQVLEGYATKRSMTVKAKLAILVPVTVLLSVGFALMANVPIGRIVLTIVWIGHIAYFGFVVKTDRSK</sequence>
<organism evidence="2 3">
    <name type="scientific">Raoultibacter massiliensis</name>
    <dbReference type="NCBI Taxonomy" id="1852371"/>
    <lineage>
        <taxon>Bacteria</taxon>
        <taxon>Bacillati</taxon>
        <taxon>Actinomycetota</taxon>
        <taxon>Coriobacteriia</taxon>
        <taxon>Eggerthellales</taxon>
        <taxon>Eggerthellaceae</taxon>
        <taxon>Raoultibacter</taxon>
    </lineage>
</organism>
<evidence type="ECO:0000313" key="2">
    <source>
        <dbReference type="EMBL" id="MEQ3362542.1"/>
    </source>
</evidence>
<dbReference type="PANTHER" id="PTHR35813:SF1">
    <property type="entry name" value="INNER MEMBRANE PROTEIN YBAN"/>
    <property type="match status" value="1"/>
</dbReference>
<dbReference type="Proteomes" id="UP001487305">
    <property type="component" value="Unassembled WGS sequence"/>
</dbReference>
<keyword evidence="1" id="KW-0472">Membrane</keyword>
<dbReference type="InterPro" id="IPR007401">
    <property type="entry name" value="DUF454"/>
</dbReference>
<dbReference type="PANTHER" id="PTHR35813">
    <property type="entry name" value="INNER MEMBRANE PROTEIN YBAN"/>
    <property type="match status" value="1"/>
</dbReference>
<keyword evidence="3" id="KW-1185">Reference proteome</keyword>
<proteinExistence type="predicted"/>
<keyword evidence="1" id="KW-1133">Transmembrane helix</keyword>